<dbReference type="EMBL" id="JOWA01000055">
    <property type="protein sequence ID" value="KEZ45936.1"/>
    <property type="molecule type" value="Genomic_DNA"/>
</dbReference>
<evidence type="ECO:0000256" key="3">
    <source>
        <dbReference type="ARBA" id="ARBA00022737"/>
    </source>
</evidence>
<dbReference type="InterPro" id="IPR036514">
    <property type="entry name" value="SGNH_hydro_sf"/>
</dbReference>
<evidence type="ECO:0000256" key="2">
    <source>
        <dbReference type="ARBA" id="ARBA00022723"/>
    </source>
</evidence>
<reference evidence="10 11" key="1">
    <citation type="journal article" date="2014" name="Genome Announc.">
        <title>Draft genome sequence of the pathogenic fungus Scedosporium apiospermum.</title>
        <authorList>
            <person name="Vandeputte P."/>
            <person name="Ghamrawi S."/>
            <person name="Rechenmann M."/>
            <person name="Iltis A."/>
            <person name="Giraud S."/>
            <person name="Fleury M."/>
            <person name="Thornton C."/>
            <person name="Delhaes L."/>
            <person name="Meyer W."/>
            <person name="Papon N."/>
            <person name="Bouchara J.P."/>
        </authorList>
    </citation>
    <scope>NUCLEOTIDE SEQUENCE [LARGE SCALE GENOMIC DNA]</scope>
    <source>
        <strain evidence="10 11">IHEM 14462</strain>
    </source>
</reference>
<dbReference type="SMART" id="SM00320">
    <property type="entry name" value="WD40"/>
    <property type="match status" value="4"/>
</dbReference>
<proteinExistence type="predicted"/>
<evidence type="ECO:0000256" key="5">
    <source>
        <dbReference type="ARBA" id="ARBA00022833"/>
    </source>
</evidence>
<accession>A0A084GF24</accession>
<feature type="compositionally biased region" description="Polar residues" evidence="7">
    <location>
        <begin position="1188"/>
        <end position="1202"/>
    </location>
</feature>
<dbReference type="SUPFAM" id="SSF50978">
    <property type="entry name" value="WD40 repeat-like"/>
    <property type="match status" value="1"/>
</dbReference>
<evidence type="ECO:0000256" key="4">
    <source>
        <dbReference type="ARBA" id="ARBA00022771"/>
    </source>
</evidence>
<dbReference type="PANTHER" id="PTHR46200:SF1">
    <property type="entry name" value="GATOR COMPLEX PROTEIN WDR24"/>
    <property type="match status" value="1"/>
</dbReference>
<feature type="compositionally biased region" description="Polar residues" evidence="7">
    <location>
        <begin position="1352"/>
        <end position="1388"/>
    </location>
</feature>
<dbReference type="GO" id="GO:0005829">
    <property type="term" value="C:cytosol"/>
    <property type="evidence" value="ECO:0007669"/>
    <property type="project" value="TreeGrafter"/>
</dbReference>
<dbReference type="Pfam" id="PF13472">
    <property type="entry name" value="Lipase_GDSL_2"/>
    <property type="match status" value="1"/>
</dbReference>
<organism evidence="10 11">
    <name type="scientific">Pseudallescheria apiosperma</name>
    <name type="common">Scedosporium apiospermum</name>
    <dbReference type="NCBI Taxonomy" id="563466"/>
    <lineage>
        <taxon>Eukaryota</taxon>
        <taxon>Fungi</taxon>
        <taxon>Dikarya</taxon>
        <taxon>Ascomycota</taxon>
        <taxon>Pezizomycotina</taxon>
        <taxon>Sordariomycetes</taxon>
        <taxon>Hypocreomycetidae</taxon>
        <taxon>Microascales</taxon>
        <taxon>Microascaceae</taxon>
        <taxon>Scedosporium</taxon>
    </lineage>
</organism>
<keyword evidence="1 6" id="KW-0853">WD repeat</keyword>
<feature type="compositionally biased region" description="Low complexity" evidence="7">
    <location>
        <begin position="1616"/>
        <end position="1646"/>
    </location>
</feature>
<dbReference type="InterPro" id="IPR037590">
    <property type="entry name" value="WDR24"/>
</dbReference>
<evidence type="ECO:0000313" key="10">
    <source>
        <dbReference type="EMBL" id="KEZ45936.1"/>
    </source>
</evidence>
<feature type="region of interest" description="Disordered" evidence="7">
    <location>
        <begin position="1092"/>
        <end position="1118"/>
    </location>
</feature>
<evidence type="ECO:0000259" key="9">
    <source>
        <dbReference type="Pfam" id="PF13472"/>
    </source>
</evidence>
<feature type="compositionally biased region" description="Low complexity" evidence="7">
    <location>
        <begin position="941"/>
        <end position="952"/>
    </location>
</feature>
<feature type="compositionally biased region" description="Basic residues" evidence="7">
    <location>
        <begin position="927"/>
        <end position="940"/>
    </location>
</feature>
<dbReference type="SUPFAM" id="SSF52266">
    <property type="entry name" value="SGNH hydrolase"/>
    <property type="match status" value="1"/>
</dbReference>
<evidence type="ECO:0000256" key="7">
    <source>
        <dbReference type="SAM" id="MobiDB-lite"/>
    </source>
</evidence>
<feature type="signal peptide" evidence="8">
    <location>
        <begin position="1"/>
        <end position="22"/>
    </location>
</feature>
<dbReference type="InterPro" id="IPR013830">
    <property type="entry name" value="SGNH_hydro"/>
</dbReference>
<dbReference type="VEuPathDB" id="FungiDB:SAPIO_CDS1321"/>
<feature type="compositionally biased region" description="Basic and acidic residues" evidence="7">
    <location>
        <begin position="1313"/>
        <end position="1326"/>
    </location>
</feature>
<dbReference type="InterPro" id="IPR019775">
    <property type="entry name" value="WD40_repeat_CS"/>
</dbReference>
<feature type="region of interest" description="Disordered" evidence="7">
    <location>
        <begin position="878"/>
        <end position="964"/>
    </location>
</feature>
<dbReference type="PROSITE" id="PS50082">
    <property type="entry name" value="WD_REPEATS_2"/>
    <property type="match status" value="1"/>
</dbReference>
<dbReference type="GO" id="GO:0008270">
    <property type="term" value="F:zinc ion binding"/>
    <property type="evidence" value="ECO:0007669"/>
    <property type="project" value="UniProtKB-KW"/>
</dbReference>
<feature type="repeat" description="WD" evidence="6">
    <location>
        <begin position="706"/>
        <end position="747"/>
    </location>
</feature>
<evidence type="ECO:0000256" key="8">
    <source>
        <dbReference type="SAM" id="SignalP"/>
    </source>
</evidence>
<comment type="caution">
    <text evidence="10">The sequence shown here is derived from an EMBL/GenBank/DDBJ whole genome shotgun (WGS) entry which is preliminary data.</text>
</comment>
<dbReference type="RefSeq" id="XP_016645735.1">
    <property type="nucleotide sequence ID" value="XM_016784619.1"/>
</dbReference>
<keyword evidence="3" id="KW-0677">Repeat</keyword>
<dbReference type="GeneID" id="27720393"/>
<gene>
    <name evidence="10" type="ORF">SAPIO_CDS1321</name>
</gene>
<keyword evidence="5" id="KW-0862">Zinc</keyword>
<dbReference type="GO" id="GO:0016239">
    <property type="term" value="P:positive regulation of macroautophagy"/>
    <property type="evidence" value="ECO:0007669"/>
    <property type="project" value="TreeGrafter"/>
</dbReference>
<dbReference type="GO" id="GO:1904263">
    <property type="term" value="P:positive regulation of TORC1 signaling"/>
    <property type="evidence" value="ECO:0007669"/>
    <property type="project" value="TreeGrafter"/>
</dbReference>
<evidence type="ECO:0000256" key="1">
    <source>
        <dbReference type="ARBA" id="ARBA00022574"/>
    </source>
</evidence>
<dbReference type="GO" id="GO:0061700">
    <property type="term" value="C:GATOR2 complex"/>
    <property type="evidence" value="ECO:0007669"/>
    <property type="project" value="TreeGrafter"/>
</dbReference>
<dbReference type="Proteomes" id="UP000028545">
    <property type="component" value="Unassembled WGS sequence"/>
</dbReference>
<dbReference type="KEGG" id="sapo:SAPIO_CDS1321"/>
<feature type="compositionally biased region" description="Polar residues" evidence="7">
    <location>
        <begin position="1327"/>
        <end position="1344"/>
    </location>
</feature>
<dbReference type="PANTHER" id="PTHR46200">
    <property type="entry name" value="GATOR COMPLEX PROTEIN WDR24"/>
    <property type="match status" value="1"/>
</dbReference>
<feature type="compositionally biased region" description="Basic and acidic residues" evidence="7">
    <location>
        <begin position="1281"/>
        <end position="1304"/>
    </location>
</feature>
<feature type="compositionally biased region" description="Polar residues" evidence="7">
    <location>
        <begin position="1256"/>
        <end position="1273"/>
    </location>
</feature>
<dbReference type="InterPro" id="IPR001680">
    <property type="entry name" value="WD40_rpt"/>
</dbReference>
<dbReference type="PROSITE" id="PS50294">
    <property type="entry name" value="WD_REPEATS_REGION"/>
    <property type="match status" value="1"/>
</dbReference>
<dbReference type="PROSITE" id="PS00678">
    <property type="entry name" value="WD_REPEATS_1"/>
    <property type="match status" value="1"/>
</dbReference>
<dbReference type="Gene3D" id="3.40.50.1110">
    <property type="entry name" value="SGNH hydrolase"/>
    <property type="match status" value="1"/>
</dbReference>
<dbReference type="InterPro" id="IPR036322">
    <property type="entry name" value="WD40_repeat_dom_sf"/>
</dbReference>
<dbReference type="OMA" id="RILAYWI"/>
<name>A0A084GF24_PSEDA</name>
<dbReference type="InterPro" id="IPR015943">
    <property type="entry name" value="WD40/YVTN_repeat-like_dom_sf"/>
</dbReference>
<feature type="chain" id="PRO_5001775685" description="SGNH hydrolase-type esterase domain-containing protein" evidence="8">
    <location>
        <begin position="23"/>
        <end position="1693"/>
    </location>
</feature>
<dbReference type="GO" id="GO:0005774">
    <property type="term" value="C:vacuolar membrane"/>
    <property type="evidence" value="ECO:0007669"/>
    <property type="project" value="TreeGrafter"/>
</dbReference>
<feature type="region of interest" description="Disordered" evidence="7">
    <location>
        <begin position="1230"/>
        <end position="1389"/>
    </location>
</feature>
<keyword evidence="4" id="KW-0863">Zinc-finger</keyword>
<dbReference type="Pfam" id="PF00400">
    <property type="entry name" value="WD40"/>
    <property type="match status" value="2"/>
</dbReference>
<protein>
    <recommendedName>
        <fullName evidence="9">SGNH hydrolase-type esterase domain-containing protein</fullName>
    </recommendedName>
</protein>
<keyword evidence="8" id="KW-0732">Signal</keyword>
<dbReference type="CDD" id="cd01830">
    <property type="entry name" value="XynE_like"/>
    <property type="match status" value="1"/>
</dbReference>
<evidence type="ECO:0000313" key="11">
    <source>
        <dbReference type="Proteomes" id="UP000028545"/>
    </source>
</evidence>
<dbReference type="HOGENOM" id="CLU_002874_0_0_1"/>
<keyword evidence="2" id="KW-0479">Metal-binding</keyword>
<dbReference type="OrthoDB" id="60955at2759"/>
<feature type="region of interest" description="Disordered" evidence="7">
    <location>
        <begin position="1174"/>
        <end position="1202"/>
    </location>
</feature>
<feature type="domain" description="SGNH hydrolase-type esterase" evidence="9">
    <location>
        <begin position="223"/>
        <end position="411"/>
    </location>
</feature>
<dbReference type="Gene3D" id="2.130.10.10">
    <property type="entry name" value="YVTN repeat-like/Quinoprotein amine dehydrogenase"/>
    <property type="match status" value="2"/>
</dbReference>
<evidence type="ECO:0000256" key="6">
    <source>
        <dbReference type="PROSITE-ProRule" id="PRU00221"/>
    </source>
</evidence>
<keyword evidence="11" id="KW-1185">Reference proteome</keyword>
<feature type="region of interest" description="Disordered" evidence="7">
    <location>
        <begin position="1616"/>
        <end position="1693"/>
    </location>
</feature>
<sequence length="1693" mass="182090">MRFFSAALKGLTFLTLGSSVFAAPSNQKRQNDTDAGADGHWVPTWVSMPQLVEPNNLPPAPFTGGSQFQGATLRQTLRMTVGAERLRVQFSNTFGTSPLPITAATLALPTGGKAGVGGIDTATLAELKFDGQASVSVPAGQVVYSDPIDYKVESRSMLTVSMYLQSGQQGSSITGHPGSRTTSWMANGNAVSEANVAGGNTNHWYFVSGVEIWAPTDTSALIILGDSITDGRGSEDNNNNRWPDLLLDRMQEEGITNVAIGNQAAGGNAVLSGGLGPTLLTRYKRDAIDQPGVKYVMIFEGVNDIGNGPQDQGGATQLADRLITAYKQIIADSKAKGYVTIGATITPFTGQGQSYGGPGREAARKRVNEWIMTSGEFDHSVDFAGFIGQGDALKAQFDGGDHLHPNVAGYQEIANQFPIDIFNNSSISHNTTKQYNANGAACAGLSEPPAMYNRDNRIMRKLLGRVAADSTTDTSTGAIGITSAPAIAAPAYRSAVSQNAEYKAGVPILCLDASPDRRTVVLAGRHILKTVTVDGLEINDGFDLRVLISAQPALAKTGGASAISDQLSIKDVKWHGDSTIFTACSNGKIFSYDLNRLGSGGSTFEYVQTVEDTRQVNTLDINPHRGTYLLSGSRDGLVRCFDIRTPQTSWTGGLTFRAVQAFKCNADSVRHVKWSPTEGFCFACGTESGVIMKWDLRKASSPLLRLSAHDKACSTISWHPDGDHLMSAGGDSKCHVWNLSKNADKRQKAKWTISTPAPVATVSWRPGLWSATAQGKRVAQVAVSYDESSQKRFGINAVHIWDLARPTMPFKEIDRFDAPPSGLLWKDQDLLWTAGRDGRFSQCDVAFAPRVIDRQSLSSMAFSPRGDVMVFLDERPDALRPRAPQPPTQSTAKAHRTTAFGSTPTAPMLSISRSDSEEDVVGSFVGPRRRIHRNQQRRSSRSITNASASSTPPSAPTPPDDHNLTLEQSLKVTGLFRSQQTMAFGHVPAATRVEVYDYLAANYLKILEQELPHRKGGKSLVDRVGGIMELYARTAESARLFRLGQTWRILAYVVNLLLIQRGQYHLERRLGISPSMPKDEPAVKTKEVTVLVPQGNGNGEDTPRRLPSRGGLAPENRNRSVRSLLSEEIESTSNVPTPIARPVRDADVHDGFVPGKRLTPVIEPESFTLGPAAHPGLAESPRRRLDSVTLSVESNGSGETEQSITEGYDFYDAQALAKAIDVPKASKPESVPLKLDYGPQTPNGRAPTAVPRDSSDTFPHTFSVSESTDTRVSGSELPSLDSERMKHAARIRDLVAEREEKRAAQSETTEGEYESRIRGRELEESPKTTPARAQTRPKNVPTSESPDDIFLISQTTMGTDPYSQGSLQSNTQSNPRSEYDNLGTTASEPHSLELRIEKLKTPTAPPHPSEDESQVVTEHDYLYWPGDHPYPYPLKTDSSSPAKTPSITTTATPIDPYTIISRAIHFESRTSALSASAMVLLLAPFVPPSVIDPFHAMSILRQHHSRLTGMKSFVEAAQLRNLCVKGWPAGLPHWGSDSYTSIFAPAQQNVKVAFYCATCRKPRDVDPRDGEPAVWRAEAGAARSDELGRYVVAEKAGSKGRVASVSVSGPVAVSANGGSPAPAAGTGAGVASSAGGAAPAGSASTVRSDSNDVPQSRAVESVREALGRGGMAQASPARARERRKSVKFVGGGG</sequence>